<gene>
    <name evidence="7" type="primary">ylqF</name>
    <name evidence="7" type="ORF">C5Q98_02390</name>
</gene>
<reference evidence="8" key="1">
    <citation type="submission" date="2018-02" db="EMBL/GenBank/DDBJ databases">
        <authorList>
            <person name="Holder M.E."/>
            <person name="Ajami N.J."/>
            <person name="Petrosino J.F."/>
        </authorList>
    </citation>
    <scope>NUCLEOTIDE SEQUENCE [LARGE SCALE GENOMIC DNA]</scope>
    <source>
        <strain evidence="8">CCUG 47711</strain>
    </source>
</reference>
<comment type="function">
    <text evidence="4">Required for a late step of 50S ribosomal subunit assembly. Has GTPase activity.</text>
</comment>
<dbReference type="SUPFAM" id="SSF52540">
    <property type="entry name" value="P-loop containing nucleoside triphosphate hydrolases"/>
    <property type="match status" value="1"/>
</dbReference>
<keyword evidence="3 4" id="KW-0342">GTP-binding</keyword>
<dbReference type="InterPro" id="IPR027417">
    <property type="entry name" value="P-loop_NTPase"/>
</dbReference>
<evidence type="ECO:0000256" key="4">
    <source>
        <dbReference type="PIRNR" id="PIRNR006230"/>
    </source>
</evidence>
<evidence type="ECO:0000256" key="2">
    <source>
        <dbReference type="ARBA" id="ARBA00022741"/>
    </source>
</evidence>
<evidence type="ECO:0000256" key="5">
    <source>
        <dbReference type="PIRSR" id="PIRSR006230-1"/>
    </source>
</evidence>
<dbReference type="PROSITE" id="PS51721">
    <property type="entry name" value="G_CP"/>
    <property type="match status" value="1"/>
</dbReference>
<sequence length="300" mass="33984">MQINWFPGHMAKALRNIKEHMAKVDVVIETSDARIPRSSRNPELSKLLGDKTHRILILNKADLADPEVTQSWINKLREENIIAIESVAKDNNSANKILKEASALVEDKFKKRAEANRGFIPLRIMIVGVPNTGKSTLINNIAQKKAAETSNRPGVTRGPQWIKSNDQSVELLDMPGVLWPKLETYEQKLGLAATGAIKDSLLPIEEVAYFLFKQLLITYPEELIQRYKINNLDNHIYDIYLEAARKRGAIMSGGKVDETRFAKMLLTEYRNGTIGRISLEQPDISYDFEHINYLSELDAD</sequence>
<evidence type="ECO:0000313" key="7">
    <source>
        <dbReference type="EMBL" id="AVM42149.1"/>
    </source>
</evidence>
<organism evidence="7 8">
    <name type="scientific">Fastidiosipila sanguinis</name>
    <dbReference type="NCBI Taxonomy" id="236753"/>
    <lineage>
        <taxon>Bacteria</taxon>
        <taxon>Bacillati</taxon>
        <taxon>Bacillota</taxon>
        <taxon>Clostridia</taxon>
        <taxon>Eubacteriales</taxon>
        <taxon>Oscillospiraceae</taxon>
        <taxon>Fastidiosipila</taxon>
    </lineage>
</organism>
<name>A0A2S0KMB9_9FIRM</name>
<dbReference type="PANTHER" id="PTHR45782">
    <property type="entry name" value="MITOCHONDRIAL RIBOSOME-ASSOCIATED GTPASE 1"/>
    <property type="match status" value="1"/>
</dbReference>
<comment type="similarity">
    <text evidence="4">Belongs to the TRAFAC class YlqF/YawG GTPase family. MTG1 subfamily.</text>
</comment>
<dbReference type="CDD" id="cd01856">
    <property type="entry name" value="YlqF"/>
    <property type="match status" value="1"/>
</dbReference>
<dbReference type="GO" id="GO:0006412">
    <property type="term" value="P:translation"/>
    <property type="evidence" value="ECO:0007669"/>
    <property type="project" value="TreeGrafter"/>
</dbReference>
<comment type="subcellular location">
    <subcellularLocation>
        <location evidence="4">Cytoplasm</location>
    </subcellularLocation>
</comment>
<feature type="binding site" evidence="5">
    <location>
        <begin position="131"/>
        <end position="136"/>
    </location>
    <ligand>
        <name>GTP</name>
        <dbReference type="ChEBI" id="CHEBI:37565"/>
    </ligand>
</feature>
<dbReference type="NCBIfam" id="TIGR03596">
    <property type="entry name" value="GTPase_YlqF"/>
    <property type="match status" value="1"/>
</dbReference>
<accession>A0A2S0KMB9</accession>
<evidence type="ECO:0000256" key="1">
    <source>
        <dbReference type="ARBA" id="ARBA00014898"/>
    </source>
</evidence>
<dbReference type="EMBL" id="CP027226">
    <property type="protein sequence ID" value="AVM42149.1"/>
    <property type="molecule type" value="Genomic_DNA"/>
</dbReference>
<keyword evidence="8" id="KW-1185">Reference proteome</keyword>
<dbReference type="Gene3D" id="3.40.50.300">
    <property type="entry name" value="P-loop containing nucleotide triphosphate hydrolases"/>
    <property type="match status" value="1"/>
</dbReference>
<keyword evidence="4" id="KW-0963">Cytoplasm</keyword>
<feature type="domain" description="CP-type G" evidence="6">
    <location>
        <begin position="11"/>
        <end position="180"/>
    </location>
</feature>
<feature type="binding site" evidence="5">
    <location>
        <begin position="59"/>
        <end position="62"/>
    </location>
    <ligand>
        <name>GTP</name>
        <dbReference type="ChEBI" id="CHEBI:37565"/>
    </ligand>
</feature>
<dbReference type="InterPro" id="IPR019991">
    <property type="entry name" value="GTP-bd_ribosome_bgen"/>
</dbReference>
<dbReference type="Proteomes" id="UP000237947">
    <property type="component" value="Chromosome"/>
</dbReference>
<protein>
    <recommendedName>
        <fullName evidence="1 4">Ribosome biogenesis GTPase A</fullName>
    </recommendedName>
</protein>
<evidence type="ECO:0000256" key="3">
    <source>
        <dbReference type="ARBA" id="ARBA00023134"/>
    </source>
</evidence>
<dbReference type="InterPro" id="IPR006073">
    <property type="entry name" value="GTP-bd"/>
</dbReference>
<dbReference type="GO" id="GO:0003924">
    <property type="term" value="F:GTPase activity"/>
    <property type="evidence" value="ECO:0007669"/>
    <property type="project" value="TreeGrafter"/>
</dbReference>
<dbReference type="Gene3D" id="1.10.1580.10">
    <property type="match status" value="1"/>
</dbReference>
<dbReference type="PIRSF" id="PIRSF006230">
    <property type="entry name" value="MG442"/>
    <property type="match status" value="1"/>
</dbReference>
<dbReference type="AlphaFoldDB" id="A0A2S0KMB9"/>
<feature type="binding site" evidence="5">
    <location>
        <position position="176"/>
    </location>
    <ligand>
        <name>GTP</name>
        <dbReference type="ChEBI" id="CHEBI:37565"/>
    </ligand>
</feature>
<evidence type="ECO:0000313" key="8">
    <source>
        <dbReference type="Proteomes" id="UP000237947"/>
    </source>
</evidence>
<dbReference type="Pfam" id="PF01926">
    <property type="entry name" value="MMR_HSR1"/>
    <property type="match status" value="1"/>
</dbReference>
<keyword evidence="2 4" id="KW-0547">Nucleotide-binding</keyword>
<proteinExistence type="inferred from homology"/>
<dbReference type="KEGG" id="fsa:C5Q98_02390"/>
<dbReference type="GO" id="GO:0005737">
    <property type="term" value="C:cytoplasm"/>
    <property type="evidence" value="ECO:0007669"/>
    <property type="project" value="UniProtKB-SubCell"/>
</dbReference>
<dbReference type="GO" id="GO:0005525">
    <property type="term" value="F:GTP binding"/>
    <property type="evidence" value="ECO:0007669"/>
    <property type="project" value="UniProtKB-KW"/>
</dbReference>
<dbReference type="RefSeq" id="WP_106012135.1">
    <property type="nucleotide sequence ID" value="NZ_CP027226.1"/>
</dbReference>
<dbReference type="InterPro" id="IPR016478">
    <property type="entry name" value="GTPase_MTG1"/>
</dbReference>
<dbReference type="InterPro" id="IPR030378">
    <property type="entry name" value="G_CP_dom"/>
</dbReference>
<dbReference type="InterPro" id="IPR023179">
    <property type="entry name" value="GTP-bd_ortho_bundle_sf"/>
</dbReference>
<dbReference type="OrthoDB" id="9779790at2"/>
<evidence type="ECO:0000259" key="6">
    <source>
        <dbReference type="PROSITE" id="PS51721"/>
    </source>
</evidence>
<dbReference type="PANTHER" id="PTHR45782:SF4">
    <property type="entry name" value="MITOCHONDRIAL RIBOSOME-ASSOCIATED GTPASE 1"/>
    <property type="match status" value="1"/>
</dbReference>